<dbReference type="RefSeq" id="XP_002788323.1">
    <property type="nucleotide sequence ID" value="XM_002788277.1"/>
</dbReference>
<dbReference type="SUPFAM" id="SSF52047">
    <property type="entry name" value="RNI-like"/>
    <property type="match status" value="1"/>
</dbReference>
<dbReference type="AlphaFoldDB" id="C5K5V8"/>
<dbReference type="Proteomes" id="UP000007800">
    <property type="component" value="Unassembled WGS sequence"/>
</dbReference>
<organism evidence="2">
    <name type="scientific">Perkinsus marinus (strain ATCC 50983 / TXsc)</name>
    <dbReference type="NCBI Taxonomy" id="423536"/>
    <lineage>
        <taxon>Eukaryota</taxon>
        <taxon>Sar</taxon>
        <taxon>Alveolata</taxon>
        <taxon>Perkinsozoa</taxon>
        <taxon>Perkinsea</taxon>
        <taxon>Perkinsida</taxon>
        <taxon>Perkinsidae</taxon>
        <taxon>Perkinsus</taxon>
    </lineage>
</organism>
<dbReference type="Gene3D" id="3.80.10.10">
    <property type="entry name" value="Ribonuclease Inhibitor"/>
    <property type="match status" value="1"/>
</dbReference>
<dbReference type="InParanoid" id="C5K5V8"/>
<reference evidence="1 2" key="1">
    <citation type="submission" date="2008-07" db="EMBL/GenBank/DDBJ databases">
        <authorList>
            <person name="El-Sayed N."/>
            <person name="Caler E."/>
            <person name="Inman J."/>
            <person name="Amedeo P."/>
            <person name="Hass B."/>
            <person name="Wortman J."/>
        </authorList>
    </citation>
    <scope>NUCLEOTIDE SEQUENCE [LARGE SCALE GENOMIC DNA]</scope>
    <source>
        <strain evidence="2">ATCC 50983 / TXsc</strain>
    </source>
</reference>
<evidence type="ECO:0000313" key="2">
    <source>
        <dbReference type="Proteomes" id="UP000007800"/>
    </source>
</evidence>
<evidence type="ECO:0000313" key="1">
    <source>
        <dbReference type="EMBL" id="EER20119.1"/>
    </source>
</evidence>
<gene>
    <name evidence="1" type="ORF">Pmar_PMAR026709</name>
</gene>
<dbReference type="InterPro" id="IPR032675">
    <property type="entry name" value="LRR_dom_sf"/>
</dbReference>
<dbReference type="EMBL" id="GG670791">
    <property type="protein sequence ID" value="EER20119.1"/>
    <property type="molecule type" value="Genomic_DNA"/>
</dbReference>
<dbReference type="GeneID" id="9053629"/>
<keyword evidence="2" id="KW-1185">Reference proteome</keyword>
<name>C5K5V8_PERM5</name>
<accession>C5K5V8</accession>
<sequence>MGYRGLNRDNRLSDWCAWLGVKLTYIGLSNNSYSKLPGVVPTGAVGDIDLCGNGLEDAHLHVLASTLKPFHRLRVKAVHLDGNKLTGGQVVVSGVALR</sequence>
<proteinExistence type="predicted"/>
<protein>
    <submittedName>
        <fullName evidence="1">Uncharacterized protein</fullName>
    </submittedName>
</protein>